<evidence type="ECO:0000313" key="3">
    <source>
        <dbReference type="Proteomes" id="UP000275356"/>
    </source>
</evidence>
<dbReference type="PANTHER" id="PTHR43364:SF6">
    <property type="entry name" value="OXIDOREDUCTASE-RELATED"/>
    <property type="match status" value="1"/>
</dbReference>
<dbReference type="PANTHER" id="PTHR43364">
    <property type="entry name" value="NADH-SPECIFIC METHYLGLYOXAL REDUCTASE-RELATED"/>
    <property type="match status" value="1"/>
</dbReference>
<dbReference type="Pfam" id="PF00248">
    <property type="entry name" value="Aldo_ket_red"/>
    <property type="match status" value="1"/>
</dbReference>
<keyword evidence="3" id="KW-1185">Reference proteome</keyword>
<protein>
    <submittedName>
        <fullName evidence="2">Aryl-alcohol dehydrogenase-like predicted oxidoreductase</fullName>
    </submittedName>
</protein>
<name>A0A3N2D829_9MICO</name>
<proteinExistence type="predicted"/>
<reference evidence="2 3" key="1">
    <citation type="submission" date="2018-11" db="EMBL/GenBank/DDBJ databases">
        <title>Sequencing the genomes of 1000 actinobacteria strains.</title>
        <authorList>
            <person name="Klenk H.-P."/>
        </authorList>
    </citation>
    <scope>NUCLEOTIDE SEQUENCE [LARGE SCALE GENOMIC DNA]</scope>
    <source>
        <strain evidence="2 3">DSM 13521</strain>
    </source>
</reference>
<dbReference type="Proteomes" id="UP000275356">
    <property type="component" value="Unassembled WGS sequence"/>
</dbReference>
<dbReference type="EMBL" id="RKHQ01000001">
    <property type="protein sequence ID" value="ROR95939.1"/>
    <property type="molecule type" value="Genomic_DNA"/>
</dbReference>
<dbReference type="Gene3D" id="3.20.20.100">
    <property type="entry name" value="NADP-dependent oxidoreductase domain"/>
    <property type="match status" value="1"/>
</dbReference>
<organism evidence="2 3">
    <name type="scientific">Salana multivorans</name>
    <dbReference type="NCBI Taxonomy" id="120377"/>
    <lineage>
        <taxon>Bacteria</taxon>
        <taxon>Bacillati</taxon>
        <taxon>Actinomycetota</taxon>
        <taxon>Actinomycetes</taxon>
        <taxon>Micrococcales</taxon>
        <taxon>Beutenbergiaceae</taxon>
        <taxon>Salana</taxon>
    </lineage>
</organism>
<dbReference type="RefSeq" id="WP_123738182.1">
    <property type="nucleotide sequence ID" value="NZ_RKHQ01000001.1"/>
</dbReference>
<accession>A0A3N2D829</accession>
<dbReference type="OrthoDB" id="9768793at2"/>
<sequence>MTHVPTATDPTATPAAPLGDLGRLVLGGNVFGWTADRAASFAVLDAFVAAGGRAIDTADAYSSWVPGHVGGESESIIGEWLAANGARDEVVLCTKVAKHPDLRGLAPSVVERALTASLRRLRTDSIDLYYAHEDDPALDPDVIAATLAGTVIDGRVRALGLSNFPADRLRAVVGAAHDAGLPAPAYSQDRYSLVERGLETTLVPTLLDLGVVELPFHSLAAGFLTGKYRLGAEDADSPRSATAAGYLARPGAHRLLAVLDGIAADAGVPVAAVALAWLREQPGVGAPIASARSVEQLEALTASFALVLGERELADLTAASDALDG</sequence>
<gene>
    <name evidence="2" type="ORF">EDD28_0507</name>
</gene>
<dbReference type="InterPro" id="IPR036812">
    <property type="entry name" value="NAD(P)_OxRdtase_dom_sf"/>
</dbReference>
<comment type="caution">
    <text evidence="2">The sequence shown here is derived from an EMBL/GenBank/DDBJ whole genome shotgun (WGS) entry which is preliminary data.</text>
</comment>
<dbReference type="InterPro" id="IPR023210">
    <property type="entry name" value="NADP_OxRdtase_dom"/>
</dbReference>
<dbReference type="GO" id="GO:0005829">
    <property type="term" value="C:cytosol"/>
    <property type="evidence" value="ECO:0007669"/>
    <property type="project" value="TreeGrafter"/>
</dbReference>
<dbReference type="SUPFAM" id="SSF51430">
    <property type="entry name" value="NAD(P)-linked oxidoreductase"/>
    <property type="match status" value="1"/>
</dbReference>
<dbReference type="InterPro" id="IPR050523">
    <property type="entry name" value="AKR_Detox_Biosynth"/>
</dbReference>
<evidence type="ECO:0000313" key="2">
    <source>
        <dbReference type="EMBL" id="ROR95939.1"/>
    </source>
</evidence>
<dbReference type="AlphaFoldDB" id="A0A3N2D829"/>
<evidence type="ECO:0000259" key="1">
    <source>
        <dbReference type="Pfam" id="PF00248"/>
    </source>
</evidence>
<feature type="domain" description="NADP-dependent oxidoreductase" evidence="1">
    <location>
        <begin position="23"/>
        <end position="319"/>
    </location>
</feature>